<comment type="caution">
    <text evidence="1">The sequence shown here is derived from an EMBL/GenBank/DDBJ whole genome shotgun (WGS) entry which is preliminary data.</text>
</comment>
<gene>
    <name evidence="1" type="ORF">V2V91_04205</name>
</gene>
<proteinExistence type="predicted"/>
<evidence type="ECO:0000313" key="2">
    <source>
        <dbReference type="Proteomes" id="UP001351900"/>
    </source>
</evidence>
<dbReference type="EMBL" id="JAZHOV010000002">
    <property type="protein sequence ID" value="MEF2254340.1"/>
    <property type="molecule type" value="Genomic_DNA"/>
</dbReference>
<name>A0ABU7V3T3_9MICO</name>
<evidence type="ECO:0008006" key="3">
    <source>
        <dbReference type="Google" id="ProtNLM"/>
    </source>
</evidence>
<dbReference type="InterPro" id="IPR036390">
    <property type="entry name" value="WH_DNA-bd_sf"/>
</dbReference>
<evidence type="ECO:0000313" key="1">
    <source>
        <dbReference type="EMBL" id="MEF2254340.1"/>
    </source>
</evidence>
<keyword evidence="2" id="KW-1185">Reference proteome</keyword>
<dbReference type="RefSeq" id="WP_331790903.1">
    <property type="nucleotide sequence ID" value="NZ_BAAAUO010000005.1"/>
</dbReference>
<protein>
    <recommendedName>
        <fullName evidence="3">MarR family transcriptional regulator</fullName>
    </recommendedName>
</protein>
<organism evidence="1 2">
    <name type="scientific">Microbacterium schleiferi</name>
    <dbReference type="NCBI Taxonomy" id="69362"/>
    <lineage>
        <taxon>Bacteria</taxon>
        <taxon>Bacillati</taxon>
        <taxon>Actinomycetota</taxon>
        <taxon>Actinomycetes</taxon>
        <taxon>Micrococcales</taxon>
        <taxon>Microbacteriaceae</taxon>
        <taxon>Microbacterium</taxon>
    </lineage>
</organism>
<reference evidence="1 2" key="1">
    <citation type="submission" date="2024-01" db="EMBL/GenBank/DDBJ databases">
        <title>the genome sequence of strain Microbacterium schleiferi NBRC 15075.</title>
        <authorList>
            <person name="Ding Y."/>
            <person name="Zhang G."/>
        </authorList>
    </citation>
    <scope>NUCLEOTIDE SEQUENCE [LARGE SCALE GENOMIC DNA]</scope>
    <source>
        <strain evidence="1 2">NBRC 15075</strain>
    </source>
</reference>
<sequence>MSNSGIYGTDDLLDRLFLTLQRLTPGAVLQPVSRRVADGFDALLDADILGERLELDVEIKLSPVRSRDEAGRAVQGVASPGGMPLLAAPYISPAARSELADRGWSYWDATGNLLVQSRDPIVWIREGGADREPGGSAGLGREKLRSLKGRAASELIVYLLTQGEAASVRELSRATKVSVASASRVVDLLRDEGLLKDTNGGKIALIDRMAVAERWAHDYSFAKSFAATRYFSIAGDEIALERIRDSGVEYALTGARAASLYLGEHGKVAPLPSTETWMYVADLKAVERAADLVPDPKSGSILIAEADFLTRDGSREGFNASATPIARPWRIAGDLLSAGGRLSALGQTLADVLAKEAIY</sequence>
<dbReference type="SUPFAM" id="SSF46785">
    <property type="entry name" value="Winged helix' DNA-binding domain"/>
    <property type="match status" value="1"/>
</dbReference>
<dbReference type="Proteomes" id="UP001351900">
    <property type="component" value="Unassembled WGS sequence"/>
</dbReference>
<accession>A0ABU7V3T3</accession>